<evidence type="ECO:0000313" key="2">
    <source>
        <dbReference type="EMBL" id="KZP33076.1"/>
    </source>
</evidence>
<keyword evidence="3" id="KW-1185">Reference proteome</keyword>
<dbReference type="Proteomes" id="UP000076532">
    <property type="component" value="Unassembled WGS sequence"/>
</dbReference>
<feature type="region of interest" description="Disordered" evidence="1">
    <location>
        <begin position="20"/>
        <end position="50"/>
    </location>
</feature>
<sequence>MTSPEVSNFGCSSFMGGRGDATFNGQNGPPTPILGGVGTASEPSSTGHSHKQGVCGSCGGGFLMDILGLDGFTVSKATTSFVRAGKATDLFDLGIVGSCEDFWKAGRELGVEHDTIYDVPIEGFG</sequence>
<gene>
    <name evidence="2" type="ORF">FIBSPDRAFT_924651</name>
</gene>
<proteinExistence type="predicted"/>
<dbReference type="AlphaFoldDB" id="A0A166VUF5"/>
<evidence type="ECO:0000313" key="3">
    <source>
        <dbReference type="Proteomes" id="UP000076532"/>
    </source>
</evidence>
<protein>
    <submittedName>
        <fullName evidence="2">Uncharacterized protein</fullName>
    </submittedName>
</protein>
<dbReference type="STRING" id="436010.A0A166VUF5"/>
<organism evidence="2 3">
    <name type="scientific">Athelia psychrophila</name>
    <dbReference type="NCBI Taxonomy" id="1759441"/>
    <lineage>
        <taxon>Eukaryota</taxon>
        <taxon>Fungi</taxon>
        <taxon>Dikarya</taxon>
        <taxon>Basidiomycota</taxon>
        <taxon>Agaricomycotina</taxon>
        <taxon>Agaricomycetes</taxon>
        <taxon>Agaricomycetidae</taxon>
        <taxon>Atheliales</taxon>
        <taxon>Atheliaceae</taxon>
        <taxon>Athelia</taxon>
    </lineage>
</organism>
<dbReference type="OrthoDB" id="6781668at2759"/>
<dbReference type="EMBL" id="KV417483">
    <property type="protein sequence ID" value="KZP33076.1"/>
    <property type="molecule type" value="Genomic_DNA"/>
</dbReference>
<name>A0A166VUF5_9AGAM</name>
<reference evidence="2 3" key="1">
    <citation type="journal article" date="2016" name="Mol. Biol. Evol.">
        <title>Comparative Genomics of Early-Diverging Mushroom-Forming Fungi Provides Insights into the Origins of Lignocellulose Decay Capabilities.</title>
        <authorList>
            <person name="Nagy L.G."/>
            <person name="Riley R."/>
            <person name="Tritt A."/>
            <person name="Adam C."/>
            <person name="Daum C."/>
            <person name="Floudas D."/>
            <person name="Sun H."/>
            <person name="Yadav J.S."/>
            <person name="Pangilinan J."/>
            <person name="Larsson K.H."/>
            <person name="Matsuura K."/>
            <person name="Barry K."/>
            <person name="Labutti K."/>
            <person name="Kuo R."/>
            <person name="Ohm R.A."/>
            <person name="Bhattacharya S.S."/>
            <person name="Shirouzu T."/>
            <person name="Yoshinaga Y."/>
            <person name="Martin F.M."/>
            <person name="Grigoriev I.V."/>
            <person name="Hibbett D.S."/>
        </authorList>
    </citation>
    <scope>NUCLEOTIDE SEQUENCE [LARGE SCALE GENOMIC DNA]</scope>
    <source>
        <strain evidence="2 3">CBS 109695</strain>
    </source>
</reference>
<accession>A0A166VUF5</accession>
<evidence type="ECO:0000256" key="1">
    <source>
        <dbReference type="SAM" id="MobiDB-lite"/>
    </source>
</evidence>